<reference evidence="2" key="1">
    <citation type="submission" date="2013-12" db="EMBL/GenBank/DDBJ databases">
        <title>The Genome Sequence of Aphanomyces invadans NJM9701.</title>
        <authorList>
            <consortium name="The Broad Institute Genomics Platform"/>
            <person name="Russ C."/>
            <person name="Tyler B."/>
            <person name="van West P."/>
            <person name="Dieguez-Uribeondo J."/>
            <person name="Young S.K."/>
            <person name="Zeng Q."/>
            <person name="Gargeya S."/>
            <person name="Fitzgerald M."/>
            <person name="Abouelleil A."/>
            <person name="Alvarado L."/>
            <person name="Chapman S.B."/>
            <person name="Gainer-Dewar J."/>
            <person name="Goldberg J."/>
            <person name="Griggs A."/>
            <person name="Gujja S."/>
            <person name="Hansen M."/>
            <person name="Howarth C."/>
            <person name="Imamovic A."/>
            <person name="Ireland A."/>
            <person name="Larimer J."/>
            <person name="McCowan C."/>
            <person name="Murphy C."/>
            <person name="Pearson M."/>
            <person name="Poon T.W."/>
            <person name="Priest M."/>
            <person name="Roberts A."/>
            <person name="Saif S."/>
            <person name="Shea T."/>
            <person name="Sykes S."/>
            <person name="Wortman J."/>
            <person name="Nusbaum C."/>
            <person name="Birren B."/>
        </authorList>
    </citation>
    <scope>NUCLEOTIDE SEQUENCE [LARGE SCALE GENOMIC DNA]</scope>
    <source>
        <strain evidence="2">NJM9701</strain>
    </source>
</reference>
<sequence>MGSVKNLPPDHHTDPCRPPRHTLRLRRAASKRPSRFSSPRPRRTSSTRRSTAARFPPKRDPPWVSPHITLTSTSPISQHPSGVAAVVCANSHIPNASNSSKLRGWLWQRLLRTVAKPSISASREPPHEKKKSASERLRPKWTLSRNVIGGKAATTARGLRK</sequence>
<feature type="compositionally biased region" description="Basic residues" evidence="1">
    <location>
        <begin position="18"/>
        <end position="46"/>
    </location>
</feature>
<proteinExistence type="predicted"/>
<accession>A0A024TIM8</accession>
<feature type="compositionally biased region" description="Polar residues" evidence="1">
    <location>
        <begin position="68"/>
        <end position="79"/>
    </location>
</feature>
<feature type="region of interest" description="Disordered" evidence="1">
    <location>
        <begin position="1"/>
        <end position="79"/>
    </location>
</feature>
<dbReference type="AlphaFoldDB" id="A0A024TIM8"/>
<evidence type="ECO:0000256" key="1">
    <source>
        <dbReference type="SAM" id="MobiDB-lite"/>
    </source>
</evidence>
<evidence type="ECO:0000313" key="2">
    <source>
        <dbReference type="EMBL" id="ETV93849.1"/>
    </source>
</evidence>
<feature type="region of interest" description="Disordered" evidence="1">
    <location>
        <begin position="118"/>
        <end position="161"/>
    </location>
</feature>
<feature type="compositionally biased region" description="Basic and acidic residues" evidence="1">
    <location>
        <begin position="8"/>
        <end position="17"/>
    </location>
</feature>
<gene>
    <name evidence="2" type="ORF">H310_12201</name>
</gene>
<dbReference type="EMBL" id="KI913988">
    <property type="protein sequence ID" value="ETV93849.1"/>
    <property type="molecule type" value="Genomic_DNA"/>
</dbReference>
<dbReference type="VEuPathDB" id="FungiDB:H310_12201"/>
<protein>
    <submittedName>
        <fullName evidence="2">Uncharacterized protein</fullName>
    </submittedName>
</protein>
<name>A0A024TIM8_9STRA</name>
<dbReference type="RefSeq" id="XP_008877409.1">
    <property type="nucleotide sequence ID" value="XM_008879187.1"/>
</dbReference>
<dbReference type="GeneID" id="20089251"/>
<organism evidence="2">
    <name type="scientific">Aphanomyces invadans</name>
    <dbReference type="NCBI Taxonomy" id="157072"/>
    <lineage>
        <taxon>Eukaryota</taxon>
        <taxon>Sar</taxon>
        <taxon>Stramenopiles</taxon>
        <taxon>Oomycota</taxon>
        <taxon>Saprolegniomycetes</taxon>
        <taxon>Saprolegniales</taxon>
        <taxon>Verrucalvaceae</taxon>
        <taxon>Aphanomyces</taxon>
    </lineage>
</organism>
<feature type="compositionally biased region" description="Basic and acidic residues" evidence="1">
    <location>
        <begin position="124"/>
        <end position="138"/>
    </location>
</feature>